<evidence type="ECO:0000256" key="9">
    <source>
        <dbReference type="SAM" id="Phobius"/>
    </source>
</evidence>
<dbReference type="InterPro" id="IPR050352">
    <property type="entry name" value="ABCG_transporters"/>
</dbReference>
<dbReference type="SMART" id="SM00382">
    <property type="entry name" value="AAA"/>
    <property type="match status" value="1"/>
</dbReference>
<evidence type="ECO:0000259" key="10">
    <source>
        <dbReference type="PROSITE" id="PS50893"/>
    </source>
</evidence>
<evidence type="ECO:0000256" key="8">
    <source>
        <dbReference type="ARBA" id="ARBA00023136"/>
    </source>
</evidence>
<dbReference type="Proteomes" id="UP000494040">
    <property type="component" value="Unassembled WGS sequence"/>
</dbReference>
<keyword evidence="5" id="KW-0547">Nucleotide-binding</keyword>
<dbReference type="InterPro" id="IPR027417">
    <property type="entry name" value="P-loop_NTPase"/>
</dbReference>
<reference evidence="11" key="1">
    <citation type="submission" date="2022-01" db="UniProtKB">
        <authorList>
            <consortium name="EnsemblMetazoa"/>
        </authorList>
    </citation>
    <scope>IDENTIFICATION</scope>
</reference>
<name>A0A8I6RDW9_CIMLE</name>
<keyword evidence="7 9" id="KW-1133">Transmembrane helix</keyword>
<dbReference type="RefSeq" id="XP_014241964.1">
    <property type="nucleotide sequence ID" value="XM_014386478.1"/>
</dbReference>
<sequence>MDPLAETTLRKLTPQKANLSLTWTDISVYIKSTKFKCYRYVTTKKQVIYNGAGAIHPGQIVALMGPSGSGKTTLLTALAYRYQGGTLVKGDVKLNGKKVDRRMRSISGFMFQEDFFLKVLTVREHLTFTAKLKMSRYSTNAERSERVEALLDAFMLRKIEDSYIGGIPQQGEKAIISGGERRRLSLATAMINLPKLIFADEPTTGLDSFNALQIVQTLKTVSKNTGAPVICSIHQPMPEIFTLFDKIMLLAEGRLMFSGTPEESVEFYENAGFIEEHYMSHPEFIVKCVSPPQGAGEAENAKQMEILSRKFFKSSYYANHKASIVEIKTSEQGTSCEIYSFIFKGPFTIKKIFVLILRNMIVQLREPEKQWLSIGEKFILAVVSGLCVSGLTRQLDQDAIQGIQGVLFLLVTENTYASMYNVIYMFPKEYPQFITEYYNNTYSTTAYYIAKAISCIPGYILEAIAYTLTVYIMAGLRNSLYALVMTIITASLCIIVSASFGTLFSCFFSDLQTAVTYMVPFDYLMLITAGMFIRLGSINWAVQWLKYCSWFYYAYESYTIIQWEGVQYIDCPKNDTYTHCLTNGAQVISEYNFDTDHFLMNIICLLALYVLLHILGLAFFIRKIRKLT</sequence>
<dbReference type="PANTHER" id="PTHR48041">
    <property type="entry name" value="ABC TRANSPORTER G FAMILY MEMBER 28"/>
    <property type="match status" value="1"/>
</dbReference>
<feature type="transmembrane region" description="Helical" evidence="9">
    <location>
        <begin position="407"/>
        <end position="427"/>
    </location>
</feature>
<accession>A0A8I6RDW9</accession>
<dbReference type="GO" id="GO:0140359">
    <property type="term" value="F:ABC-type transporter activity"/>
    <property type="evidence" value="ECO:0007669"/>
    <property type="project" value="InterPro"/>
</dbReference>
<protein>
    <recommendedName>
        <fullName evidence="10">ABC transporter domain-containing protein</fullName>
    </recommendedName>
</protein>
<feature type="transmembrane region" description="Helical" evidence="9">
    <location>
        <begin position="521"/>
        <end position="542"/>
    </location>
</feature>
<evidence type="ECO:0000256" key="4">
    <source>
        <dbReference type="ARBA" id="ARBA00022692"/>
    </source>
</evidence>
<dbReference type="GO" id="GO:0016887">
    <property type="term" value="F:ATP hydrolysis activity"/>
    <property type="evidence" value="ECO:0007669"/>
    <property type="project" value="InterPro"/>
</dbReference>
<dbReference type="Gene3D" id="3.40.50.300">
    <property type="entry name" value="P-loop containing nucleotide triphosphate hydrolases"/>
    <property type="match status" value="1"/>
</dbReference>
<evidence type="ECO:0000256" key="1">
    <source>
        <dbReference type="ARBA" id="ARBA00004141"/>
    </source>
</evidence>
<dbReference type="Pfam" id="PF01061">
    <property type="entry name" value="ABC2_membrane"/>
    <property type="match status" value="1"/>
</dbReference>
<evidence type="ECO:0000256" key="5">
    <source>
        <dbReference type="ARBA" id="ARBA00022741"/>
    </source>
</evidence>
<proteinExistence type="inferred from homology"/>
<comment type="similarity">
    <text evidence="2">Belongs to the ABC transporter superfamily. ABCG family. Eye pigment precursor importer (TC 3.A.1.204) subfamily.</text>
</comment>
<comment type="subcellular location">
    <subcellularLocation>
        <location evidence="1">Membrane</location>
        <topology evidence="1">Multi-pass membrane protein</topology>
    </subcellularLocation>
</comment>
<feature type="transmembrane region" description="Helical" evidence="9">
    <location>
        <begin position="480"/>
        <end position="509"/>
    </location>
</feature>
<evidence type="ECO:0000313" key="12">
    <source>
        <dbReference type="Proteomes" id="UP000494040"/>
    </source>
</evidence>
<dbReference type="InterPro" id="IPR017871">
    <property type="entry name" value="ABC_transporter-like_CS"/>
</dbReference>
<dbReference type="AlphaFoldDB" id="A0A8I6RDW9"/>
<dbReference type="GO" id="GO:0005886">
    <property type="term" value="C:plasma membrane"/>
    <property type="evidence" value="ECO:0007669"/>
    <property type="project" value="TreeGrafter"/>
</dbReference>
<dbReference type="InterPro" id="IPR013525">
    <property type="entry name" value="ABC2_TM"/>
</dbReference>
<dbReference type="OMA" id="DRSQRCT"/>
<feature type="transmembrane region" description="Helical" evidence="9">
    <location>
        <begin position="448"/>
        <end position="474"/>
    </location>
</feature>
<dbReference type="KEGG" id="clec:106662407"/>
<dbReference type="EnsemblMetazoa" id="XM_014386478.1">
    <property type="protein sequence ID" value="XP_014241964.1"/>
    <property type="gene ID" value="LOC106662407"/>
</dbReference>
<dbReference type="GeneID" id="106662407"/>
<keyword evidence="12" id="KW-1185">Reference proteome</keyword>
<evidence type="ECO:0000256" key="2">
    <source>
        <dbReference type="ARBA" id="ARBA00005814"/>
    </source>
</evidence>
<dbReference type="GO" id="GO:0030659">
    <property type="term" value="C:cytoplasmic vesicle membrane"/>
    <property type="evidence" value="ECO:0007669"/>
    <property type="project" value="TreeGrafter"/>
</dbReference>
<organism evidence="11 12">
    <name type="scientific">Cimex lectularius</name>
    <name type="common">Bed bug</name>
    <name type="synonym">Acanthia lectularia</name>
    <dbReference type="NCBI Taxonomy" id="79782"/>
    <lineage>
        <taxon>Eukaryota</taxon>
        <taxon>Metazoa</taxon>
        <taxon>Ecdysozoa</taxon>
        <taxon>Arthropoda</taxon>
        <taxon>Hexapoda</taxon>
        <taxon>Insecta</taxon>
        <taxon>Pterygota</taxon>
        <taxon>Neoptera</taxon>
        <taxon>Paraneoptera</taxon>
        <taxon>Hemiptera</taxon>
        <taxon>Heteroptera</taxon>
        <taxon>Panheteroptera</taxon>
        <taxon>Cimicomorpha</taxon>
        <taxon>Cimicidae</taxon>
        <taxon>Cimex</taxon>
    </lineage>
</organism>
<dbReference type="InterPro" id="IPR003439">
    <property type="entry name" value="ABC_transporter-like_ATP-bd"/>
</dbReference>
<feature type="transmembrane region" description="Helical" evidence="9">
    <location>
        <begin position="598"/>
        <end position="621"/>
    </location>
</feature>
<dbReference type="OrthoDB" id="66620at2759"/>
<dbReference type="PROSITE" id="PS00211">
    <property type="entry name" value="ABC_TRANSPORTER_1"/>
    <property type="match status" value="1"/>
</dbReference>
<dbReference type="SUPFAM" id="SSF52540">
    <property type="entry name" value="P-loop containing nucleoside triphosphate hydrolases"/>
    <property type="match status" value="1"/>
</dbReference>
<dbReference type="PROSITE" id="PS50893">
    <property type="entry name" value="ABC_TRANSPORTER_2"/>
    <property type="match status" value="1"/>
</dbReference>
<evidence type="ECO:0000256" key="7">
    <source>
        <dbReference type="ARBA" id="ARBA00022989"/>
    </source>
</evidence>
<dbReference type="GO" id="GO:0005524">
    <property type="term" value="F:ATP binding"/>
    <property type="evidence" value="ECO:0007669"/>
    <property type="project" value="UniProtKB-KW"/>
</dbReference>
<evidence type="ECO:0000313" key="11">
    <source>
        <dbReference type="EnsemblMetazoa" id="XP_014241964.1"/>
    </source>
</evidence>
<dbReference type="PANTHER" id="PTHR48041:SF139">
    <property type="entry name" value="PROTEIN SCARLET"/>
    <property type="match status" value="1"/>
</dbReference>
<evidence type="ECO:0000256" key="3">
    <source>
        <dbReference type="ARBA" id="ARBA00022448"/>
    </source>
</evidence>
<keyword evidence="3" id="KW-0813">Transport</keyword>
<keyword evidence="6" id="KW-0067">ATP-binding</keyword>
<evidence type="ECO:0000256" key="6">
    <source>
        <dbReference type="ARBA" id="ARBA00022840"/>
    </source>
</evidence>
<dbReference type="Pfam" id="PF00005">
    <property type="entry name" value="ABC_tran"/>
    <property type="match status" value="1"/>
</dbReference>
<feature type="domain" description="ABC transporter" evidence="10">
    <location>
        <begin position="28"/>
        <end position="277"/>
    </location>
</feature>
<keyword evidence="4 9" id="KW-0812">Transmembrane</keyword>
<dbReference type="InterPro" id="IPR003593">
    <property type="entry name" value="AAA+_ATPase"/>
</dbReference>
<keyword evidence="8 9" id="KW-0472">Membrane</keyword>